<gene>
    <name evidence="3" type="ORF">FRC96_16885</name>
</gene>
<dbReference type="SFLD" id="SFLDG01212">
    <property type="entry name" value="Phytoene_synthase_like"/>
    <property type="match status" value="1"/>
</dbReference>
<dbReference type="SUPFAM" id="SSF48576">
    <property type="entry name" value="Terpenoid synthases"/>
    <property type="match status" value="1"/>
</dbReference>
<organism evidence="3 4">
    <name type="scientific">Lujinxingia vulgaris</name>
    <dbReference type="NCBI Taxonomy" id="2600176"/>
    <lineage>
        <taxon>Bacteria</taxon>
        <taxon>Deltaproteobacteria</taxon>
        <taxon>Bradymonadales</taxon>
        <taxon>Lujinxingiaceae</taxon>
        <taxon>Lujinxingia</taxon>
    </lineage>
</organism>
<name>A0A5C6WV84_9DELT</name>
<dbReference type="InterPro" id="IPR033904">
    <property type="entry name" value="Trans_IPPS_HH"/>
</dbReference>
<dbReference type="PANTHER" id="PTHR31480">
    <property type="entry name" value="BIFUNCTIONAL LYCOPENE CYCLASE/PHYTOENE SYNTHASE"/>
    <property type="match status" value="1"/>
</dbReference>
<dbReference type="GO" id="GO:0016117">
    <property type="term" value="P:carotenoid biosynthetic process"/>
    <property type="evidence" value="ECO:0007669"/>
    <property type="project" value="UniProtKB-ARBA"/>
</dbReference>
<evidence type="ECO:0000256" key="1">
    <source>
        <dbReference type="ARBA" id="ARBA00022679"/>
    </source>
</evidence>
<reference evidence="3 4" key="1">
    <citation type="submission" date="2019-08" db="EMBL/GenBank/DDBJ databases">
        <title>Bradymonadales sp. TMQ2.</title>
        <authorList>
            <person name="Liang Q."/>
        </authorList>
    </citation>
    <scope>NUCLEOTIDE SEQUENCE [LARGE SCALE GENOMIC DNA]</scope>
    <source>
        <strain evidence="3 4">TMQ2</strain>
    </source>
</reference>
<dbReference type="RefSeq" id="WP_146976156.1">
    <property type="nucleotide sequence ID" value="NZ_VOSL01000120.1"/>
</dbReference>
<feature type="region of interest" description="Disordered" evidence="2">
    <location>
        <begin position="297"/>
        <end position="317"/>
    </location>
</feature>
<dbReference type="GO" id="GO:0051996">
    <property type="term" value="F:squalene synthase [NAD(P)H] activity"/>
    <property type="evidence" value="ECO:0007669"/>
    <property type="project" value="InterPro"/>
</dbReference>
<dbReference type="PROSITE" id="PS01045">
    <property type="entry name" value="SQUALEN_PHYTOEN_SYN_2"/>
    <property type="match status" value="1"/>
</dbReference>
<evidence type="ECO:0000256" key="2">
    <source>
        <dbReference type="SAM" id="MobiDB-lite"/>
    </source>
</evidence>
<dbReference type="SFLD" id="SFLDG01018">
    <property type="entry name" value="Squalene/Phytoene_Synthase_Lik"/>
    <property type="match status" value="1"/>
</dbReference>
<dbReference type="InterPro" id="IPR019845">
    <property type="entry name" value="Squalene/phytoene_synthase_CS"/>
</dbReference>
<dbReference type="SFLD" id="SFLDS00005">
    <property type="entry name" value="Isoprenoid_Synthase_Type_I"/>
    <property type="match status" value="1"/>
</dbReference>
<evidence type="ECO:0000313" key="3">
    <source>
        <dbReference type="EMBL" id="TXD32641.1"/>
    </source>
</evidence>
<dbReference type="CDD" id="cd00683">
    <property type="entry name" value="Trans_IPPS_HH"/>
    <property type="match status" value="1"/>
</dbReference>
<evidence type="ECO:0000313" key="4">
    <source>
        <dbReference type="Proteomes" id="UP000321046"/>
    </source>
</evidence>
<accession>A0A5C6WV84</accession>
<dbReference type="InterPro" id="IPR002060">
    <property type="entry name" value="Squ/phyt_synthse"/>
</dbReference>
<dbReference type="OrthoDB" id="9807580at2"/>
<dbReference type="InterPro" id="IPR008949">
    <property type="entry name" value="Isoprenoid_synthase_dom_sf"/>
</dbReference>
<proteinExistence type="predicted"/>
<dbReference type="InterPro" id="IPR044843">
    <property type="entry name" value="Trans_IPPS_bact-type"/>
</dbReference>
<protein>
    <submittedName>
        <fullName evidence="3">Phytoene/squalene synthase family protein</fullName>
    </submittedName>
</protein>
<dbReference type="AlphaFoldDB" id="A0A5C6WV84"/>
<comment type="caution">
    <text evidence="3">The sequence shown here is derived from an EMBL/GenBank/DDBJ whole genome shotgun (WGS) entry which is preliminary data.</text>
</comment>
<keyword evidence="1" id="KW-0808">Transferase</keyword>
<dbReference type="Gene3D" id="1.10.600.10">
    <property type="entry name" value="Farnesyl Diphosphate Synthase"/>
    <property type="match status" value="1"/>
</dbReference>
<dbReference type="EMBL" id="VOSL01000120">
    <property type="protein sequence ID" value="TXD32641.1"/>
    <property type="molecule type" value="Genomic_DNA"/>
</dbReference>
<dbReference type="GO" id="GO:0004311">
    <property type="term" value="F:geranylgeranyl diphosphate synthase activity"/>
    <property type="evidence" value="ECO:0007669"/>
    <property type="project" value="InterPro"/>
</dbReference>
<dbReference type="Proteomes" id="UP000321046">
    <property type="component" value="Unassembled WGS sequence"/>
</dbReference>
<dbReference type="PROSITE" id="PS01044">
    <property type="entry name" value="SQUALEN_PHYTOEN_SYN_1"/>
    <property type="match status" value="1"/>
</dbReference>
<sequence>MSAAPHSQLSTSTDLVRAHEQILAVGSRSFRLASHFLPVDCRGDAAHLYALCRLIDDTADEAITLLAAERGLHDLRQELRRERPPRPLVEAFLQMAARRNLDLAYVFELIDGVESDLGEVCFESDADLLRYAYRVAGTVGVMMCAVLDVRDPRAIAHAIDLGVGMQLTNICRDVLEDARMGRVYIPSRRLEARGIRPEHLLEERVNTKALAQVVTDLLDLAEHYYRSGEAGMVYIPARSRAAIMVASRVYHAIGEKLRARGANPMVGRTVVTPVARLWFAARGCVAWLGTLGSPGERLPSHNTDLHRELRGLPGVQS</sequence>
<dbReference type="Pfam" id="PF00494">
    <property type="entry name" value="SQS_PSY"/>
    <property type="match status" value="1"/>
</dbReference>